<accession>Q9LNR4</accession>
<protein>
    <submittedName>
        <fullName evidence="1">F1L3.10</fullName>
    </submittedName>
</protein>
<name>Q9LNR4_ARATH</name>
<organism evidence="1">
    <name type="scientific">Arabidopsis thaliana</name>
    <name type="common">Mouse-ear cress</name>
    <dbReference type="NCBI Taxonomy" id="3702"/>
    <lineage>
        <taxon>Eukaryota</taxon>
        <taxon>Viridiplantae</taxon>
        <taxon>Streptophyta</taxon>
        <taxon>Embryophyta</taxon>
        <taxon>Tracheophyta</taxon>
        <taxon>Spermatophyta</taxon>
        <taxon>Magnoliopsida</taxon>
        <taxon>eudicotyledons</taxon>
        <taxon>Gunneridae</taxon>
        <taxon>Pentapetalae</taxon>
        <taxon>rosids</taxon>
        <taxon>malvids</taxon>
        <taxon>Brassicales</taxon>
        <taxon>Brassicaceae</taxon>
        <taxon>Camelineae</taxon>
        <taxon>Arabidopsis</taxon>
    </lineage>
</organism>
<proteinExistence type="predicted"/>
<dbReference type="EMBL" id="AC022492">
    <property type="protein sequence ID" value="AAF79487.1"/>
    <property type="molecule type" value="Genomic_DNA"/>
</dbReference>
<sequence>MDISGLDVMDMGGPMVKNIRFKSIWAKIDLGKKHFLVLSGNISPALIRRFLLSGDFSGEFLQQLISITSWILLRILIYSSKQILILFTQFDLGDNIEFLNEDKDGEGEEEEV</sequence>
<reference evidence="1" key="2">
    <citation type="submission" date="2000-04" db="EMBL/GenBank/DDBJ databases">
        <title>Genomic sequence for Arabidopsis thaliana BAC F1L3 from chromosome I.</title>
        <authorList>
            <person name="Khan S."/>
            <person name="Brooks S."/>
            <person name="Buehler E."/>
            <person name="Chao Q."/>
            <person name="Johnson-Hopson C."/>
            <person name="Kim C."/>
            <person name="Shinn P."/>
            <person name="Altafi H."/>
            <person name="Bei Q."/>
            <person name="Chin C."/>
            <person name="Chiou J."/>
            <person name="Choi E."/>
            <person name="Conn L."/>
            <person name="Conway A."/>
            <person name="Gonzales A."/>
            <person name="Hansen N."/>
            <person name="Howng B."/>
            <person name="Koo T."/>
            <person name="Lam B."/>
            <person name="Lee J."/>
            <person name="Lenz C."/>
            <person name="Li J."/>
            <person name="Liu A."/>
            <person name="Liu K."/>
            <person name="Liu S."/>
            <person name="Mukharsky N."/>
            <person name="Nguyen M."/>
            <person name="Palm C."/>
            <person name="Pham P."/>
            <person name="Sakano H."/>
            <person name="Schwartz J."/>
            <person name="Southwick A."/>
            <person name="Thaveri A."/>
            <person name="Toriumi M."/>
            <person name="Vaysberg M."/>
            <person name="Yu G."/>
            <person name="Federspiel N.A."/>
            <person name="Theologis A."/>
            <person name="Ecker J.R."/>
        </authorList>
    </citation>
    <scope>NUCLEOTIDE SEQUENCE</scope>
</reference>
<evidence type="ECO:0000313" key="1">
    <source>
        <dbReference type="EMBL" id="AAF79487.1"/>
    </source>
</evidence>
<reference evidence="1" key="3">
    <citation type="submission" date="2000-06" db="EMBL/GenBank/DDBJ databases">
        <authorList>
            <person name="Cheuk R."/>
            <person name="Shinn P."/>
            <person name="Brooks S."/>
            <person name="Buehler E."/>
            <person name="Chao Q."/>
            <person name="Johnson-Hopson C."/>
            <person name="Khan S."/>
            <person name="Kim C."/>
            <person name="Altafi H."/>
            <person name="Bei B."/>
            <person name="Chin C."/>
            <person name="Chiou J."/>
            <person name="Choi E."/>
            <person name="Conn L."/>
            <person name="Conway A."/>
            <person name="Gonzalez A."/>
            <person name="Hansen N."/>
            <person name="Howing B."/>
            <person name="Koo T."/>
            <person name="Lam B."/>
            <person name="Lee J."/>
            <person name="Lenz C."/>
            <person name="Li J."/>
            <person name="Liu A."/>
            <person name="Liu J."/>
            <person name="Liu S."/>
            <person name="Mukharsky N."/>
            <person name="Nguyen M."/>
            <person name="Palm C."/>
            <person name="Pham P."/>
            <person name="Sakano H."/>
            <person name="Schwartz J."/>
            <person name="Southwick A."/>
            <person name="Thaveri A."/>
            <person name="Toriumi M."/>
            <person name="Vaysberg M."/>
            <person name="Yu G."/>
            <person name="Davis R."/>
            <person name="Federspiel N."/>
            <person name="Theologis A."/>
            <person name="Ecker J."/>
        </authorList>
    </citation>
    <scope>NUCLEOTIDE SEQUENCE</scope>
</reference>
<reference key="1">
    <citation type="journal article" date="2000" name="Nature">
        <title>Sequence and analysis of chromosome 1 of the plant Arabidopsis thaliana.</title>
        <authorList>
            <person name="Theologis A."/>
            <person name="Ecker J.R."/>
            <person name="Palm C.J."/>
            <person name="Federspiel N.A."/>
            <person name="Kaul S."/>
            <person name="White O."/>
            <person name="Alonso J."/>
            <person name="Altafi H."/>
            <person name="Araujo R."/>
            <person name="Bowman C.L."/>
            <person name="Brooks S.Y."/>
            <person name="Buehler E."/>
            <person name="Chan A."/>
            <person name="Chao Q."/>
            <person name="Chen H."/>
            <person name="Cheuk R.F."/>
            <person name="Chin C.W."/>
            <person name="Chung M.K."/>
            <person name="Conn L."/>
            <person name="Conway A.B."/>
            <person name="Conway A.R."/>
            <person name="Creasy T.H."/>
            <person name="Dewar K."/>
            <person name="Dunn P."/>
            <person name="Etgu P."/>
            <person name="Feldblyum T.V."/>
            <person name="Feng J."/>
            <person name="Fong B."/>
            <person name="Fujii C.Y."/>
            <person name="Gill J.E."/>
            <person name="Goldsmith A.D."/>
            <person name="Haas B."/>
            <person name="Hansen N.F."/>
            <person name="Hughes B."/>
            <person name="Huizar L."/>
            <person name="Hunter J.L."/>
            <person name="Jenkins J."/>
            <person name="Johnson-Hopson C."/>
            <person name="Khan S."/>
            <person name="Khaykin E."/>
            <person name="Kim C.J."/>
            <person name="Koo H.L."/>
            <person name="Kremenetskaia I."/>
            <person name="Kurtz D.B."/>
            <person name="Kwan A."/>
            <person name="Lam B."/>
            <person name="Langin-Hooper S."/>
            <person name="Lee A."/>
            <person name="Lee J.M."/>
            <person name="Lenz C.A."/>
            <person name="Li J.H."/>
            <person name="Li Y."/>
            <person name="Lin X."/>
            <person name="Liu S.X."/>
            <person name="Liu Z.A."/>
            <person name="Luros J.S."/>
            <person name="Maiti R."/>
            <person name="Marziali A."/>
            <person name="Militscher J."/>
            <person name="Miranda M."/>
            <person name="Nguyen M."/>
            <person name="Nierman W.C."/>
            <person name="Osborne B.I."/>
            <person name="Pai G."/>
            <person name="Peterson J."/>
            <person name="Pham P.K."/>
            <person name="Rizzo M."/>
            <person name="Rooney T."/>
            <person name="Rowley D."/>
            <person name="Sakano H."/>
            <person name="Salzberg S.L."/>
            <person name="Schwartz J.R."/>
            <person name="Shinn P."/>
            <person name="Southwick A.M."/>
            <person name="Sun H."/>
            <person name="Tallon L.J."/>
            <person name="Tambunga G."/>
            <person name="Toriumi M.J."/>
            <person name="Town C.D."/>
            <person name="Utterback T."/>
            <person name="Van Aken S."/>
            <person name="Vaysberg M."/>
            <person name="Vysotskaia V.S."/>
            <person name="Walker M."/>
            <person name="Wu D."/>
            <person name="Yu G."/>
            <person name="Fraser C.M."/>
            <person name="Venter J.C."/>
            <person name="Davis R.W."/>
        </authorList>
    </citation>
    <scope>NUCLEOTIDE SEQUENCE [LARGE SCALE GENOMIC DNA]</scope>
    <source>
        <strain>cv. Columbia</strain>
    </source>
</reference>
<dbReference type="AlphaFoldDB" id="Q9LNR4"/>
<dbReference type="PIR" id="G86310">
    <property type="entry name" value="G86310"/>
</dbReference>